<dbReference type="PANTHER" id="PTHR43806:SF11">
    <property type="entry name" value="CEREVISIN-RELATED"/>
    <property type="match status" value="1"/>
</dbReference>
<dbReference type="FunFam" id="3.40.50.200:FF:000007">
    <property type="entry name" value="Subtilisin-like serine protease"/>
    <property type="match status" value="1"/>
</dbReference>
<keyword evidence="14" id="KW-1185">Reference proteome</keyword>
<feature type="domain" description="Inhibitor I9" evidence="11">
    <location>
        <begin position="42"/>
        <end position="136"/>
    </location>
</feature>
<evidence type="ECO:0000256" key="8">
    <source>
        <dbReference type="PROSITE-ProRule" id="PRU01240"/>
    </source>
</evidence>
<dbReference type="InterPro" id="IPR022398">
    <property type="entry name" value="Peptidase_S8_His-AS"/>
</dbReference>
<protein>
    <submittedName>
        <fullName evidence="12 13">Serine protease</fullName>
    </submittedName>
</protein>
<dbReference type="AlphaFoldDB" id="A0A420YCA8"/>
<dbReference type="InterPro" id="IPR015500">
    <property type="entry name" value="Peptidase_S8_subtilisin-rel"/>
</dbReference>
<dbReference type="PRINTS" id="PR00723">
    <property type="entry name" value="SUBTILISIN"/>
</dbReference>
<comment type="similarity">
    <text evidence="1 8">Belongs to the peptidase S8 family.</text>
</comment>
<comment type="caution">
    <text evidence="13">The sequence shown here is derived from an EMBL/GenBank/DDBJ whole genome shotgun (WGS) entry which is preliminary data.</text>
</comment>
<dbReference type="Gene3D" id="3.30.70.80">
    <property type="entry name" value="Peptidase S8 propeptide/proteinase inhibitor I9"/>
    <property type="match status" value="1"/>
</dbReference>
<dbReference type="Pfam" id="PF00082">
    <property type="entry name" value="Peptidase_S8"/>
    <property type="match status" value="1"/>
</dbReference>
<evidence type="ECO:0000256" key="3">
    <source>
        <dbReference type="ARBA" id="ARBA00022729"/>
    </source>
</evidence>
<evidence type="ECO:0000256" key="4">
    <source>
        <dbReference type="ARBA" id="ARBA00022801"/>
    </source>
</evidence>
<dbReference type="InterPro" id="IPR036852">
    <property type="entry name" value="Peptidase_S8/S53_dom_sf"/>
</dbReference>
<evidence type="ECO:0000313" key="12">
    <source>
        <dbReference type="EMBL" id="RKU45515.1"/>
    </source>
</evidence>
<keyword evidence="4 8" id="KW-0378">Hydrolase</keyword>
<feature type="domain" description="Peptidase S8/S53" evidence="10">
    <location>
        <begin position="184"/>
        <end position="435"/>
    </location>
</feature>
<dbReference type="GO" id="GO:0019863">
    <property type="term" value="F:IgE binding"/>
    <property type="evidence" value="ECO:0007669"/>
    <property type="project" value="UniProtKB-ARBA"/>
</dbReference>
<dbReference type="EMBL" id="QVQW01000020">
    <property type="protein sequence ID" value="RKU45516.1"/>
    <property type="molecule type" value="Genomic_DNA"/>
</dbReference>
<dbReference type="GO" id="GO:0004252">
    <property type="term" value="F:serine-type endopeptidase activity"/>
    <property type="evidence" value="ECO:0007669"/>
    <property type="project" value="UniProtKB-UniRule"/>
</dbReference>
<evidence type="ECO:0000259" key="10">
    <source>
        <dbReference type="Pfam" id="PF00082"/>
    </source>
</evidence>
<sequence>MRGLIALSVAACVAAAPANHQTIHGDAAPILSSSNAEVIPNSYIIKFKDHVTESSASDHHTWVQDIHASKQDERMDLKKRGQLPLVDDVFRGLKHTYKVGQHFMGYSGHFDESVIEEVRRHPDVEYIERDSIVRTMRYETEEVAEDKCDGETEKMAPWGLARVSHRKPLHFGTFNKYLYAAEGGEGVDVYVIDTGTNVDHVDFEGRAHWGKTVPQGDEDVDGNGHGTHCSGTIAGKKYGVAKKANVYAVKVLRSSGSGTMADVVAGVEFAAKSHLDNVKAAKDGKRKGFKGSAANMSLGGGKTRALDDVVNAAVKAGIHFAVAAGNDNADACNYSPAAAEKAVTVGASAIDDSRAYFSNYGKCTDIFAPGLSILSTWIGSKYATNTISGTSMASPHIAGLLAYYLSLQPAKDSEYSLASITPEKLKKALLTIATEDALTDIPKDTPNLLAWNGGGCNNYSSIVDAGGYKVDRKEVAKTGKQMTVSELEKAIEHDFKVTSGKIVHGVSSFSGKAEKFAKKIHDLVEEELEEFYKEVSA</sequence>
<keyword evidence="5 8" id="KW-0720">Serine protease</keyword>
<feature type="signal peptide" evidence="9">
    <location>
        <begin position="1"/>
        <end position="15"/>
    </location>
</feature>
<dbReference type="PROSITE" id="PS51892">
    <property type="entry name" value="SUBTILASE"/>
    <property type="match status" value="1"/>
</dbReference>
<dbReference type="STRING" id="177199.A0A420YCA8"/>
<dbReference type="Proteomes" id="UP000275385">
    <property type="component" value="Unassembled WGS sequence"/>
</dbReference>
<proteinExistence type="inferred from homology"/>
<dbReference type="EMBL" id="QVQW01000020">
    <property type="protein sequence ID" value="RKU45515.1"/>
    <property type="molecule type" value="Genomic_DNA"/>
</dbReference>
<evidence type="ECO:0000256" key="5">
    <source>
        <dbReference type="ARBA" id="ARBA00022825"/>
    </source>
</evidence>
<reference evidence="13 14" key="1">
    <citation type="submission" date="2018-08" db="EMBL/GenBank/DDBJ databases">
        <title>Draft genome of the lignicolous fungus Coniochaeta pulveracea.</title>
        <authorList>
            <person name="Borstlap C.J."/>
            <person name="De Witt R.N."/>
            <person name="Botha A."/>
            <person name="Volschenk H."/>
        </authorList>
    </citation>
    <scope>NUCLEOTIDE SEQUENCE [LARGE SCALE GENOMIC DNA]</scope>
    <source>
        <strain evidence="13 14">CAB683</strain>
    </source>
</reference>
<dbReference type="InterPro" id="IPR023828">
    <property type="entry name" value="Peptidase_S8_Ser-AS"/>
</dbReference>
<dbReference type="OrthoDB" id="206201at2759"/>
<evidence type="ECO:0000313" key="14">
    <source>
        <dbReference type="Proteomes" id="UP000275385"/>
    </source>
</evidence>
<organism evidence="13 14">
    <name type="scientific">Coniochaeta pulveracea</name>
    <dbReference type="NCBI Taxonomy" id="177199"/>
    <lineage>
        <taxon>Eukaryota</taxon>
        <taxon>Fungi</taxon>
        <taxon>Dikarya</taxon>
        <taxon>Ascomycota</taxon>
        <taxon>Pezizomycotina</taxon>
        <taxon>Sordariomycetes</taxon>
        <taxon>Sordariomycetidae</taxon>
        <taxon>Coniochaetales</taxon>
        <taxon>Coniochaetaceae</taxon>
        <taxon>Coniochaeta</taxon>
    </lineage>
</organism>
<evidence type="ECO:0000256" key="7">
    <source>
        <dbReference type="ARBA" id="ARBA00023180"/>
    </source>
</evidence>
<dbReference type="FunFam" id="3.30.70.80:FF:000006">
    <property type="entry name" value="Autophagic serine protease Alp2"/>
    <property type="match status" value="1"/>
</dbReference>
<dbReference type="PANTHER" id="PTHR43806">
    <property type="entry name" value="PEPTIDASE S8"/>
    <property type="match status" value="1"/>
</dbReference>
<keyword evidence="2 8" id="KW-0645">Protease</keyword>
<feature type="active site" description="Charge relay system" evidence="8">
    <location>
        <position position="193"/>
    </location>
</feature>
<keyword evidence="7" id="KW-0325">Glycoprotein</keyword>
<dbReference type="InterPro" id="IPR034193">
    <property type="entry name" value="PCSK9_ProteinaseK-like"/>
</dbReference>
<dbReference type="Pfam" id="PF05922">
    <property type="entry name" value="Inhibitor_I9"/>
    <property type="match status" value="1"/>
</dbReference>
<dbReference type="InterPro" id="IPR037045">
    <property type="entry name" value="S8pro/Inhibitor_I9_sf"/>
</dbReference>
<name>A0A420YCA8_9PEZI</name>
<evidence type="ECO:0000256" key="6">
    <source>
        <dbReference type="ARBA" id="ARBA00023145"/>
    </source>
</evidence>
<dbReference type="SUPFAM" id="SSF52743">
    <property type="entry name" value="Subtilisin-like"/>
    <property type="match status" value="1"/>
</dbReference>
<keyword evidence="3 9" id="KW-0732">Signal</keyword>
<evidence type="ECO:0000313" key="13">
    <source>
        <dbReference type="EMBL" id="RKU45516.1"/>
    </source>
</evidence>
<feature type="active site" description="Charge relay system" evidence="8">
    <location>
        <position position="225"/>
    </location>
</feature>
<dbReference type="PROSITE" id="PS00137">
    <property type="entry name" value="SUBTILASE_HIS"/>
    <property type="match status" value="1"/>
</dbReference>
<feature type="active site" description="Charge relay system" evidence="8">
    <location>
        <position position="391"/>
    </location>
</feature>
<evidence type="ECO:0000256" key="2">
    <source>
        <dbReference type="ARBA" id="ARBA00022670"/>
    </source>
</evidence>
<keyword evidence="6" id="KW-0865">Zymogen</keyword>
<dbReference type="PROSITE" id="PS00138">
    <property type="entry name" value="SUBTILASE_SER"/>
    <property type="match status" value="1"/>
</dbReference>
<evidence type="ECO:0000259" key="11">
    <source>
        <dbReference type="Pfam" id="PF05922"/>
    </source>
</evidence>
<dbReference type="Gene3D" id="3.40.50.200">
    <property type="entry name" value="Peptidase S8/S53 domain"/>
    <property type="match status" value="1"/>
</dbReference>
<dbReference type="InterPro" id="IPR010259">
    <property type="entry name" value="S8pro/Inhibitor_I9"/>
</dbReference>
<dbReference type="InterPro" id="IPR050131">
    <property type="entry name" value="Peptidase_S8_subtilisin-like"/>
</dbReference>
<accession>A0A420YCA8</accession>
<feature type="chain" id="PRO_5044085689" evidence="9">
    <location>
        <begin position="16"/>
        <end position="537"/>
    </location>
</feature>
<dbReference type="InterPro" id="IPR000209">
    <property type="entry name" value="Peptidase_S8/S53_dom"/>
</dbReference>
<evidence type="ECO:0000256" key="1">
    <source>
        <dbReference type="ARBA" id="ARBA00011073"/>
    </source>
</evidence>
<gene>
    <name evidence="13" type="primary">SUB8_1</name>
    <name evidence="13" type="ORF">DL546_002615</name>
</gene>
<dbReference type="GO" id="GO:0006508">
    <property type="term" value="P:proteolysis"/>
    <property type="evidence" value="ECO:0007669"/>
    <property type="project" value="UniProtKB-KW"/>
</dbReference>
<evidence type="ECO:0000256" key="9">
    <source>
        <dbReference type="SAM" id="SignalP"/>
    </source>
</evidence>
<dbReference type="CDD" id="cd04077">
    <property type="entry name" value="Peptidases_S8_PCSK9_ProteinaseK_like"/>
    <property type="match status" value="1"/>
</dbReference>